<reference evidence="3" key="2">
    <citation type="submission" date="2015-01" db="EMBL/GenBank/DDBJ databases">
        <title>Evolutionary Origins and Diversification of the Mycorrhizal Mutualists.</title>
        <authorList>
            <consortium name="DOE Joint Genome Institute"/>
            <consortium name="Mycorrhizal Genomics Consortium"/>
            <person name="Kohler A."/>
            <person name="Kuo A."/>
            <person name="Nagy L.G."/>
            <person name="Floudas D."/>
            <person name="Copeland A."/>
            <person name="Barry K.W."/>
            <person name="Cichocki N."/>
            <person name="Veneault-Fourrey C."/>
            <person name="LaButti K."/>
            <person name="Lindquist E.A."/>
            <person name="Lipzen A."/>
            <person name="Lundell T."/>
            <person name="Morin E."/>
            <person name="Murat C."/>
            <person name="Riley R."/>
            <person name="Ohm R."/>
            <person name="Sun H."/>
            <person name="Tunlid A."/>
            <person name="Henrissat B."/>
            <person name="Grigoriev I.V."/>
            <person name="Hibbett D.S."/>
            <person name="Martin F."/>
        </authorList>
    </citation>
    <scope>NUCLEOTIDE SEQUENCE [LARGE SCALE GENOMIC DNA]</scope>
    <source>
        <strain evidence="3">h7</strain>
    </source>
</reference>
<feature type="domain" description="Integrase core" evidence="1">
    <location>
        <begin position="117"/>
        <end position="292"/>
    </location>
</feature>
<evidence type="ECO:0000313" key="3">
    <source>
        <dbReference type="Proteomes" id="UP000053424"/>
    </source>
</evidence>
<keyword evidence="3" id="KW-1185">Reference proteome</keyword>
<dbReference type="OrthoDB" id="5946233at2759"/>
<gene>
    <name evidence="2" type="ORF">M413DRAFT_20009</name>
</gene>
<protein>
    <recommendedName>
        <fullName evidence="1">Integrase core domain-containing protein</fullName>
    </recommendedName>
</protein>
<dbReference type="PANTHER" id="PTHR46177:SF1">
    <property type="entry name" value="INTEGRASE CATALYTIC DOMAIN-CONTAINING PROTEIN"/>
    <property type="match status" value="1"/>
</dbReference>
<dbReference type="PANTHER" id="PTHR46177">
    <property type="entry name" value="INTEGRASE CATALYTIC DOMAIN-CONTAINING PROTEIN"/>
    <property type="match status" value="1"/>
</dbReference>
<dbReference type="HOGENOM" id="CLU_038374_0_1_1"/>
<reference evidence="2 3" key="1">
    <citation type="submission" date="2014-04" db="EMBL/GenBank/DDBJ databases">
        <authorList>
            <consortium name="DOE Joint Genome Institute"/>
            <person name="Kuo A."/>
            <person name="Gay G."/>
            <person name="Dore J."/>
            <person name="Kohler A."/>
            <person name="Nagy L.G."/>
            <person name="Floudas D."/>
            <person name="Copeland A."/>
            <person name="Barry K.W."/>
            <person name="Cichocki N."/>
            <person name="Veneault-Fourrey C."/>
            <person name="LaButti K."/>
            <person name="Lindquist E.A."/>
            <person name="Lipzen A."/>
            <person name="Lundell T."/>
            <person name="Morin E."/>
            <person name="Murat C."/>
            <person name="Sun H."/>
            <person name="Tunlid A."/>
            <person name="Henrissat B."/>
            <person name="Grigoriev I.V."/>
            <person name="Hibbett D.S."/>
            <person name="Martin F."/>
            <person name="Nordberg H.P."/>
            <person name="Cantor M.N."/>
            <person name="Hua S.X."/>
        </authorList>
    </citation>
    <scope>NUCLEOTIDE SEQUENCE [LARGE SCALE GENOMIC DNA]</scope>
    <source>
        <strain evidence="3">h7</strain>
    </source>
</reference>
<dbReference type="EMBL" id="KN831790">
    <property type="protein sequence ID" value="KIM38531.1"/>
    <property type="molecule type" value="Genomic_DNA"/>
</dbReference>
<evidence type="ECO:0000313" key="2">
    <source>
        <dbReference type="EMBL" id="KIM38531.1"/>
    </source>
</evidence>
<name>A0A0C3C4K4_HEBCY</name>
<organism evidence="2 3">
    <name type="scientific">Hebeloma cylindrosporum</name>
    <dbReference type="NCBI Taxonomy" id="76867"/>
    <lineage>
        <taxon>Eukaryota</taxon>
        <taxon>Fungi</taxon>
        <taxon>Dikarya</taxon>
        <taxon>Basidiomycota</taxon>
        <taxon>Agaricomycotina</taxon>
        <taxon>Agaricomycetes</taxon>
        <taxon>Agaricomycetidae</taxon>
        <taxon>Agaricales</taxon>
        <taxon>Agaricineae</taxon>
        <taxon>Hymenogastraceae</taxon>
        <taxon>Hebeloma</taxon>
    </lineage>
</organism>
<evidence type="ECO:0000259" key="1">
    <source>
        <dbReference type="Pfam" id="PF24764"/>
    </source>
</evidence>
<proteinExistence type="predicted"/>
<dbReference type="Proteomes" id="UP000053424">
    <property type="component" value="Unassembled WGS sequence"/>
</dbReference>
<dbReference type="STRING" id="686832.A0A0C3C4K4"/>
<dbReference type="Pfam" id="PF24764">
    <property type="entry name" value="rva_4"/>
    <property type="match status" value="1"/>
</dbReference>
<dbReference type="InterPro" id="IPR058913">
    <property type="entry name" value="Integrase_dom_put"/>
</dbReference>
<sequence length="479" mass="55945">MRKTDIEIINLLQEKHIDLTKYSLGLTNFRKMRAEMGLTRTRQQAHTPESILPHMQWLRPQYKLAGAREMVNLLFHKRGISVSRHVVVRYFKRYEKELMRARKSGRLRRRRFWAAGVNDILAVDQHDKWKRFGFALHNGIDPFCGKIRWMKVWWTNSNPKLILSYYLEMIENTKGMPLVTQSDPGSENYGIANAQTVLRHWHDPSLVGSIQHRWMRQKKNVMPEIAWSQLRRRFTPGFEDKLELGVTNNWYDVNNPLHVLVFRWIFIPWIQLELDGYVSMVNNSRKRADRNKILPHGVPNDIDESPERFGALDFKITVEPEAIQYVRELFAPPSDPTFELVPAAFALYADMFYKGLGSPEISWDTAWDIYQDMLFQFEQMDAIEDIVEEWETQVNLMDEDPPAMPLIEGQRDLLGGEDVIDEDGSYYMGGVNNGQGLDAGHHQSLDDLDEDPEEFEIDVAAFSDEENLPLADDVDMNEW</sequence>
<accession>A0A0C3C4K4</accession>
<dbReference type="AlphaFoldDB" id="A0A0C3C4K4"/>